<accession>A0AAD6Y7R1</accession>
<evidence type="ECO:0000313" key="1">
    <source>
        <dbReference type="EMBL" id="KAJ7195098.1"/>
    </source>
</evidence>
<gene>
    <name evidence="1" type="ORF">GGX14DRAFT_377389</name>
</gene>
<proteinExistence type="predicted"/>
<comment type="caution">
    <text evidence="1">The sequence shown here is derived from an EMBL/GenBank/DDBJ whole genome shotgun (WGS) entry which is preliminary data.</text>
</comment>
<dbReference type="Proteomes" id="UP001219525">
    <property type="component" value="Unassembled WGS sequence"/>
</dbReference>
<evidence type="ECO:0000313" key="2">
    <source>
        <dbReference type="Proteomes" id="UP001219525"/>
    </source>
</evidence>
<name>A0AAD6Y7R1_9AGAR</name>
<keyword evidence="2" id="KW-1185">Reference proteome</keyword>
<reference evidence="1" key="1">
    <citation type="submission" date="2023-03" db="EMBL/GenBank/DDBJ databases">
        <title>Massive genome expansion in bonnet fungi (Mycena s.s.) driven by repeated elements and novel gene families across ecological guilds.</title>
        <authorList>
            <consortium name="Lawrence Berkeley National Laboratory"/>
            <person name="Harder C.B."/>
            <person name="Miyauchi S."/>
            <person name="Viragh M."/>
            <person name="Kuo A."/>
            <person name="Thoen E."/>
            <person name="Andreopoulos B."/>
            <person name="Lu D."/>
            <person name="Skrede I."/>
            <person name="Drula E."/>
            <person name="Henrissat B."/>
            <person name="Morin E."/>
            <person name="Kohler A."/>
            <person name="Barry K."/>
            <person name="LaButti K."/>
            <person name="Morin E."/>
            <person name="Salamov A."/>
            <person name="Lipzen A."/>
            <person name="Mereny Z."/>
            <person name="Hegedus B."/>
            <person name="Baldrian P."/>
            <person name="Stursova M."/>
            <person name="Weitz H."/>
            <person name="Taylor A."/>
            <person name="Grigoriev I.V."/>
            <person name="Nagy L.G."/>
            <person name="Martin F."/>
            <person name="Kauserud H."/>
        </authorList>
    </citation>
    <scope>NUCLEOTIDE SEQUENCE</scope>
    <source>
        <strain evidence="1">9144</strain>
    </source>
</reference>
<sequence length="404" mass="45061">MYCVIDLETDLSRRRRWISTLCHGQGLTFMDFCYLVRRNAISTPDLISIKNALDRFHYFHQFRTIFMECGVRTNISLPRQHSLIHYLRFIRLFGSPNGLCSSITESKHIKAVKEPWRRSSRYNALSQMLVTLTRLDKLAAAKRKFAARGMMTGTTSSYTAMVLAGCQPQVAAEDEDEDDGVVHGPKSLSDIELAPTAPLAAHVHQPTLPLLLRRFLHAEVHGPPADGAIPPPLHACPTFEGSIAVHHSAIARFYAPSDLGGAGGMYRERIRSNPNWHGYARRDTVLVDVGGPVMKGLVIGRAMLFFSFEFGDTEYQCALVHWIVPVGNAPDPDTGMWVVEPESAAGMPSLEVIDIDAIARACHLIGVYGTSPLPEDFHFSDSLDAFNTYFVNKYADHHMYEFLA</sequence>
<dbReference type="EMBL" id="JARJCW010000093">
    <property type="protein sequence ID" value="KAJ7195098.1"/>
    <property type="molecule type" value="Genomic_DNA"/>
</dbReference>
<organism evidence="1 2">
    <name type="scientific">Mycena pura</name>
    <dbReference type="NCBI Taxonomy" id="153505"/>
    <lineage>
        <taxon>Eukaryota</taxon>
        <taxon>Fungi</taxon>
        <taxon>Dikarya</taxon>
        <taxon>Basidiomycota</taxon>
        <taxon>Agaricomycotina</taxon>
        <taxon>Agaricomycetes</taxon>
        <taxon>Agaricomycetidae</taxon>
        <taxon>Agaricales</taxon>
        <taxon>Marasmiineae</taxon>
        <taxon>Mycenaceae</taxon>
        <taxon>Mycena</taxon>
    </lineage>
</organism>
<dbReference type="AlphaFoldDB" id="A0AAD6Y7R1"/>
<protein>
    <submittedName>
        <fullName evidence="1">Uncharacterized protein</fullName>
    </submittedName>
</protein>